<comment type="caution">
    <text evidence="1">The sequence shown here is derived from an EMBL/GenBank/DDBJ whole genome shotgun (WGS) entry which is preliminary data.</text>
</comment>
<sequence>MLWPSPDAVYSLSRYYKATPAILAADGDFTVLPGYVDNGIILLATGYGLLAVNEDQRAVIWVNRAVNYLSSRLTQQDFSFLLGGLAKTQPNPTQGVTSGT</sequence>
<evidence type="ECO:0000313" key="1">
    <source>
        <dbReference type="EMBL" id="KKM19696.1"/>
    </source>
</evidence>
<gene>
    <name evidence="1" type="ORF">LCGC14_1653020</name>
</gene>
<name>A0A0F9HWB8_9ZZZZ</name>
<reference evidence="1" key="1">
    <citation type="journal article" date="2015" name="Nature">
        <title>Complex archaea that bridge the gap between prokaryotes and eukaryotes.</title>
        <authorList>
            <person name="Spang A."/>
            <person name="Saw J.H."/>
            <person name="Jorgensen S.L."/>
            <person name="Zaremba-Niedzwiedzka K."/>
            <person name="Martijn J."/>
            <person name="Lind A.E."/>
            <person name="van Eijk R."/>
            <person name="Schleper C."/>
            <person name="Guy L."/>
            <person name="Ettema T.J."/>
        </authorList>
    </citation>
    <scope>NUCLEOTIDE SEQUENCE</scope>
</reference>
<proteinExistence type="predicted"/>
<organism evidence="1">
    <name type="scientific">marine sediment metagenome</name>
    <dbReference type="NCBI Taxonomy" id="412755"/>
    <lineage>
        <taxon>unclassified sequences</taxon>
        <taxon>metagenomes</taxon>
        <taxon>ecological metagenomes</taxon>
    </lineage>
</organism>
<accession>A0A0F9HWB8</accession>
<dbReference type="EMBL" id="LAZR01013929">
    <property type="protein sequence ID" value="KKM19696.1"/>
    <property type="molecule type" value="Genomic_DNA"/>
</dbReference>
<dbReference type="AlphaFoldDB" id="A0A0F9HWB8"/>
<protein>
    <submittedName>
        <fullName evidence="1">Uncharacterized protein</fullName>
    </submittedName>
</protein>